<organism evidence="3 4">
    <name type="scientific">Gilvimarinus gilvus</name>
    <dbReference type="NCBI Taxonomy" id="3058038"/>
    <lineage>
        <taxon>Bacteria</taxon>
        <taxon>Pseudomonadati</taxon>
        <taxon>Pseudomonadota</taxon>
        <taxon>Gammaproteobacteria</taxon>
        <taxon>Cellvibrionales</taxon>
        <taxon>Cellvibrionaceae</taxon>
        <taxon>Gilvimarinus</taxon>
    </lineage>
</organism>
<dbReference type="Gene3D" id="3.90.70.10">
    <property type="entry name" value="Cysteine proteinases"/>
    <property type="match status" value="1"/>
</dbReference>
<comment type="caution">
    <text evidence="3">The sequence shown here is derived from an EMBL/GenBank/DDBJ whole genome shotgun (WGS) entry which is preliminary data.</text>
</comment>
<dbReference type="PANTHER" id="PTHR35894">
    <property type="entry name" value="GENERAL SECRETION PATHWAY PROTEIN A-RELATED"/>
    <property type="match status" value="1"/>
</dbReference>
<feature type="region of interest" description="Disordered" evidence="1">
    <location>
        <begin position="318"/>
        <end position="354"/>
    </location>
</feature>
<dbReference type="Gene3D" id="3.40.50.300">
    <property type="entry name" value="P-loop containing nucleotide triphosphate hydrolases"/>
    <property type="match status" value="1"/>
</dbReference>
<dbReference type="InterPro" id="IPR003593">
    <property type="entry name" value="AAA+_ATPase"/>
</dbReference>
<evidence type="ECO:0000259" key="2">
    <source>
        <dbReference type="SMART" id="SM00382"/>
    </source>
</evidence>
<protein>
    <submittedName>
        <fullName evidence="3">AAA family ATPase</fullName>
    </submittedName>
</protein>
<keyword evidence="4" id="KW-1185">Reference proteome</keyword>
<dbReference type="InterPro" id="IPR036366">
    <property type="entry name" value="PGBDSf"/>
</dbReference>
<reference evidence="3 4" key="1">
    <citation type="submission" date="2023-11" db="EMBL/GenBank/DDBJ databases">
        <title>Gilvimarinus fulvus sp. nov., isolated from the surface of Kelp.</title>
        <authorList>
            <person name="Sun Y.Y."/>
            <person name="Gong Y."/>
            <person name="Du Z.J."/>
        </authorList>
    </citation>
    <scope>NUCLEOTIDE SEQUENCE [LARGE SCALE GENOMIC DNA]</scope>
    <source>
        <strain evidence="3 4">SDUM040013</strain>
    </source>
</reference>
<dbReference type="Pfam" id="PF13401">
    <property type="entry name" value="AAA_22"/>
    <property type="match status" value="1"/>
</dbReference>
<feature type="domain" description="AAA+ ATPase" evidence="2">
    <location>
        <begin position="48"/>
        <end position="193"/>
    </location>
</feature>
<name>A0ABU4RW15_9GAMM</name>
<dbReference type="SUPFAM" id="SSF47090">
    <property type="entry name" value="PGBD-like"/>
    <property type="match status" value="1"/>
</dbReference>
<accession>A0ABU4RW15</accession>
<dbReference type="InterPro" id="IPR052026">
    <property type="entry name" value="ExeA_AAA_ATPase_DNA-bind"/>
</dbReference>
<evidence type="ECO:0000313" key="3">
    <source>
        <dbReference type="EMBL" id="MDX6849052.1"/>
    </source>
</evidence>
<dbReference type="Pfam" id="PF01471">
    <property type="entry name" value="PG_binding_1"/>
    <property type="match status" value="1"/>
</dbReference>
<dbReference type="SMART" id="SM00382">
    <property type="entry name" value="AAA"/>
    <property type="match status" value="1"/>
</dbReference>
<sequence>MLGWSDAMYHQYFGLKEPAFSIAVNPRYLYMSEQHKEALAHLLYGVTGGGFVLLTGEVGTGKTTIIRSLLEQLPEHTDLAMVFNPMAEVPEMLQMICDELGAEYDRAAPSVKKLTDTLHRYLLENHSRNRHTVLLIDEAQLLSPEALEQIRLLTNLETNTEKLLQIILVGQPELNRLLAQPRLRQLSQRITARFHLNPLSLAETRAYIGHRLQVAGLSGANNPFPDAIVRKIHSYSGGIPRRINILCERALVGLYGHNKERVDGKILSLARREVSGSSEGARHDFSGLWRWLSLALALVAVLSVALLLWQQTVDNDLETTPPSAEQRIPEKQSPDRQSPGQQLAGVGSPPQQAIVGGTQKAPGYLIRRLSDAQAQLAGYSGFDNPLTCFTSGSDAAICEVEHYDTWQQLAELNRPALLSVITPDKFHAYVLVVGLTSSQALVIDRDGTQHSVALAELGALWRGQTIYLWRRPPGYQKGASVGLGDSGPLVHWLSNAFARIDEQQRPLTDDRFNSALAARLKIFQRNSGLTVDGILGQQTILRLNERLGIDTTLMVEGDW</sequence>
<dbReference type="Gene3D" id="1.10.101.10">
    <property type="entry name" value="PGBD-like superfamily/PGBD"/>
    <property type="match status" value="1"/>
</dbReference>
<dbReference type="InterPro" id="IPR049945">
    <property type="entry name" value="AAA_22"/>
</dbReference>
<gene>
    <name evidence="3" type="ORF">SCD92_06750</name>
</gene>
<dbReference type="RefSeq" id="WP_319835070.1">
    <property type="nucleotide sequence ID" value="NZ_JAULRU010000569.1"/>
</dbReference>
<proteinExistence type="predicted"/>
<dbReference type="InterPro" id="IPR036365">
    <property type="entry name" value="PGBD-like_sf"/>
</dbReference>
<evidence type="ECO:0000256" key="1">
    <source>
        <dbReference type="SAM" id="MobiDB-lite"/>
    </source>
</evidence>
<dbReference type="Proteomes" id="UP001273505">
    <property type="component" value="Unassembled WGS sequence"/>
</dbReference>
<dbReference type="EMBL" id="JAXAFO010000009">
    <property type="protein sequence ID" value="MDX6849052.1"/>
    <property type="molecule type" value="Genomic_DNA"/>
</dbReference>
<evidence type="ECO:0000313" key="4">
    <source>
        <dbReference type="Proteomes" id="UP001273505"/>
    </source>
</evidence>
<dbReference type="InterPro" id="IPR027417">
    <property type="entry name" value="P-loop_NTPase"/>
</dbReference>
<dbReference type="PANTHER" id="PTHR35894:SF1">
    <property type="entry name" value="PHOSPHORIBULOKINASE _ URIDINE KINASE FAMILY"/>
    <property type="match status" value="1"/>
</dbReference>
<dbReference type="InterPro" id="IPR002477">
    <property type="entry name" value="Peptidoglycan-bd-like"/>
</dbReference>
<dbReference type="SUPFAM" id="SSF52540">
    <property type="entry name" value="P-loop containing nucleoside triphosphate hydrolases"/>
    <property type="match status" value="1"/>
</dbReference>
<dbReference type="CDD" id="cd00009">
    <property type="entry name" value="AAA"/>
    <property type="match status" value="1"/>
</dbReference>